<feature type="domain" description="Plus3" evidence="6">
    <location>
        <begin position="266"/>
        <end position="405"/>
    </location>
</feature>
<dbReference type="PANTHER" id="PTHR13115">
    <property type="entry name" value="RNA POLYMERASE-ASSOCIATED PROTEIN RTF1 HOMOLOG"/>
    <property type="match status" value="1"/>
</dbReference>
<sequence length="555" mass="61676">MDDLDDQLLALAGDESDSEQENGSPAGPSRSPSPAPARSPSPQHSLPDTSTEAKFSKTAARRGASMAKRRKADESEEEGEASSIPSSPGSLGSGAMDESDSDTTPGDVGDSGDFDNLYPLEGKYRDAADKAAIMGMSQLERESILADRNEEQSERRRLKNLGHLVGVTDRANEKLKNKRKASTADLDDDDRKSARPRTKRSDALESYTRQREHVREEKSRRANRLPGGRRSRSRSRGDSSDRDADGESDEDYGGRNNVRAPEPEIPAELHDIQRIKVGRSNFAKVCFYPGFDETMIGCFSRVAVGQRTPGINNYRLARITGFKTGKPYLMEIPGNAFYTDQYVILATGKLEKDWPFTHCSDSKITEEEFKEWRQPLEGGVPVGPPQFISRATCNSKCDSINRLINHRFTDEELSKKFEKQHKYRDLLVQSQPKASIQRTASVNEQQNSLRLLNEKNRKENSENIRRALVAEKNRQRANARAKELAASQQKKEQKLAVPKSDDAGLFSEGSDISRTATPVQNAPPKKQKVGIPKFSKMSVDDDVIGSMDLGIDIDI</sequence>
<gene>
    <name evidence="7" type="ORF">FKW77_010755</name>
</gene>
<keyword evidence="8" id="KW-1185">Reference proteome</keyword>
<name>A0A517KYC7_9PEZI</name>
<feature type="compositionally biased region" description="Basic and acidic residues" evidence="5">
    <location>
        <begin position="235"/>
        <end position="245"/>
    </location>
</feature>
<evidence type="ECO:0000256" key="4">
    <source>
        <dbReference type="ARBA" id="ARBA00023242"/>
    </source>
</evidence>
<evidence type="ECO:0000259" key="6">
    <source>
        <dbReference type="PROSITE" id="PS51360"/>
    </source>
</evidence>
<feature type="compositionally biased region" description="Basic residues" evidence="5">
    <location>
        <begin position="221"/>
        <end position="234"/>
    </location>
</feature>
<dbReference type="PANTHER" id="PTHR13115:SF8">
    <property type="entry name" value="RNA POLYMERASE-ASSOCIATED PROTEIN RTF1 HOMOLOG"/>
    <property type="match status" value="1"/>
</dbReference>
<comment type="subcellular location">
    <subcellularLocation>
        <location evidence="1">Nucleus</location>
    </subcellularLocation>
</comment>
<dbReference type="AlphaFoldDB" id="A0A517KYC7"/>
<dbReference type="STRING" id="50376.A0A517KYC7"/>
<dbReference type="Pfam" id="PF03126">
    <property type="entry name" value="Plus-3"/>
    <property type="match status" value="1"/>
</dbReference>
<feature type="compositionally biased region" description="Basic and acidic residues" evidence="5">
    <location>
        <begin position="189"/>
        <end position="220"/>
    </location>
</feature>
<organism evidence="7 8">
    <name type="scientific">Venturia effusa</name>
    <dbReference type="NCBI Taxonomy" id="50376"/>
    <lineage>
        <taxon>Eukaryota</taxon>
        <taxon>Fungi</taxon>
        <taxon>Dikarya</taxon>
        <taxon>Ascomycota</taxon>
        <taxon>Pezizomycotina</taxon>
        <taxon>Dothideomycetes</taxon>
        <taxon>Pleosporomycetidae</taxon>
        <taxon>Venturiales</taxon>
        <taxon>Venturiaceae</taxon>
        <taxon>Venturia</taxon>
    </lineage>
</organism>
<dbReference type="GO" id="GO:0016593">
    <property type="term" value="C:Cdc73/Paf1 complex"/>
    <property type="evidence" value="ECO:0007669"/>
    <property type="project" value="TreeGrafter"/>
</dbReference>
<dbReference type="PROSITE" id="PS51360">
    <property type="entry name" value="PLUS3"/>
    <property type="match status" value="1"/>
</dbReference>
<dbReference type="InterPro" id="IPR036128">
    <property type="entry name" value="Plus3-like_sf"/>
</dbReference>
<dbReference type="Proteomes" id="UP000316270">
    <property type="component" value="Chromosome 1"/>
</dbReference>
<dbReference type="SUPFAM" id="SSF159042">
    <property type="entry name" value="Plus3-like"/>
    <property type="match status" value="1"/>
</dbReference>
<feature type="region of interest" description="Disordered" evidence="5">
    <location>
        <begin position="144"/>
        <end position="267"/>
    </location>
</feature>
<dbReference type="EMBL" id="CP042185">
    <property type="protein sequence ID" value="QDS68388.1"/>
    <property type="molecule type" value="Genomic_DNA"/>
</dbReference>
<dbReference type="Gene3D" id="3.90.70.200">
    <property type="entry name" value="Plus-3 domain"/>
    <property type="match status" value="1"/>
</dbReference>
<keyword evidence="3" id="KW-0804">Transcription</keyword>
<keyword evidence="4" id="KW-0539">Nucleus</keyword>
<evidence type="ECO:0000256" key="1">
    <source>
        <dbReference type="ARBA" id="ARBA00004123"/>
    </source>
</evidence>
<evidence type="ECO:0000256" key="2">
    <source>
        <dbReference type="ARBA" id="ARBA00023015"/>
    </source>
</evidence>
<evidence type="ECO:0000256" key="5">
    <source>
        <dbReference type="SAM" id="MobiDB-lite"/>
    </source>
</evidence>
<evidence type="ECO:0000313" key="7">
    <source>
        <dbReference type="EMBL" id="QDS68388.1"/>
    </source>
</evidence>
<dbReference type="InterPro" id="IPR004343">
    <property type="entry name" value="Plus-3_dom"/>
</dbReference>
<accession>A0A517KYC7</accession>
<feature type="compositionally biased region" description="Basic and acidic residues" evidence="5">
    <location>
        <begin position="144"/>
        <end position="155"/>
    </location>
</feature>
<dbReference type="SMART" id="SM00719">
    <property type="entry name" value="Plus3"/>
    <property type="match status" value="1"/>
</dbReference>
<dbReference type="OrthoDB" id="166375at2759"/>
<feature type="compositionally biased region" description="Polar residues" evidence="5">
    <location>
        <begin position="43"/>
        <end position="53"/>
    </location>
</feature>
<dbReference type="GO" id="GO:1990269">
    <property type="term" value="F:RNA polymerase II C-terminal domain phosphoserine binding"/>
    <property type="evidence" value="ECO:0007669"/>
    <property type="project" value="TreeGrafter"/>
</dbReference>
<evidence type="ECO:0000256" key="3">
    <source>
        <dbReference type="ARBA" id="ARBA00023163"/>
    </source>
</evidence>
<feature type="compositionally biased region" description="Polar residues" evidence="5">
    <location>
        <begin position="510"/>
        <end position="520"/>
    </location>
</feature>
<evidence type="ECO:0000313" key="8">
    <source>
        <dbReference type="Proteomes" id="UP000316270"/>
    </source>
</evidence>
<protein>
    <recommendedName>
        <fullName evidence="6">Plus3 domain-containing protein</fullName>
    </recommendedName>
</protein>
<feature type="region of interest" description="Disordered" evidence="5">
    <location>
        <begin position="484"/>
        <end position="534"/>
    </location>
</feature>
<dbReference type="GO" id="GO:0003677">
    <property type="term" value="F:DNA binding"/>
    <property type="evidence" value="ECO:0007669"/>
    <property type="project" value="InterPro"/>
</dbReference>
<reference evidence="7 8" key="1">
    <citation type="submission" date="2019-07" db="EMBL/GenBank/DDBJ databases">
        <title>Finished genome of Venturia effusa.</title>
        <authorList>
            <person name="Young C.A."/>
            <person name="Cox M.P."/>
            <person name="Ganley A.R.D."/>
            <person name="David W.J."/>
        </authorList>
    </citation>
    <scope>NUCLEOTIDE SEQUENCE [LARGE SCALE GENOMIC DNA]</scope>
    <source>
        <strain evidence="8">albino</strain>
    </source>
</reference>
<feature type="compositionally biased region" description="Low complexity" evidence="5">
    <location>
        <begin position="81"/>
        <end position="95"/>
    </location>
</feature>
<proteinExistence type="predicted"/>
<feature type="region of interest" description="Disordered" evidence="5">
    <location>
        <begin position="1"/>
        <end position="119"/>
    </location>
</feature>
<keyword evidence="2" id="KW-0805">Transcription regulation</keyword>
<feature type="compositionally biased region" description="Basic and acidic residues" evidence="5">
    <location>
        <begin position="489"/>
        <end position="502"/>
    </location>
</feature>